<dbReference type="RefSeq" id="WP_244678641.1">
    <property type="nucleotide sequence ID" value="NZ_CP095048.1"/>
</dbReference>
<sequence>MLQRVMADRLDVDPAEIEVGGITRVRLGDEPSAFVGQIMLCDALVNGSGFVRQLYKELPQVLESILRPSGNQDYASSITSPEHRLREGNRPLCLDACYDCLKGFRNMAYHSLMDWRLAISLLTLMSDASYRAGADGKFLGPGLMSGWIMQKTCLAISTATFSSEVR</sequence>
<organism evidence="1 2">
    <name type="scientific">Hymenobacter cellulosilyticus</name>
    <dbReference type="NCBI Taxonomy" id="2932248"/>
    <lineage>
        <taxon>Bacteria</taxon>
        <taxon>Pseudomonadati</taxon>
        <taxon>Bacteroidota</taxon>
        <taxon>Cytophagia</taxon>
        <taxon>Cytophagales</taxon>
        <taxon>Hymenobacteraceae</taxon>
        <taxon>Hymenobacter</taxon>
    </lineage>
</organism>
<keyword evidence="1" id="KW-0614">Plasmid</keyword>
<accession>A0A8T9QGP2</accession>
<geneLocation type="plasmid" evidence="1 2">
    <name>unnamed2</name>
</geneLocation>
<dbReference type="EMBL" id="CP095048">
    <property type="protein sequence ID" value="UOQ75308.1"/>
    <property type="molecule type" value="Genomic_DNA"/>
</dbReference>
<dbReference type="Proteomes" id="UP000831796">
    <property type="component" value="Plasmid unnamed2"/>
</dbReference>
<reference evidence="1" key="1">
    <citation type="submission" date="2022-04" db="EMBL/GenBank/DDBJ databases">
        <title>Hymenobacter sp. isolated from the air.</title>
        <authorList>
            <person name="Won M."/>
            <person name="Lee C.-M."/>
            <person name="Woen H.-Y."/>
            <person name="Kwon S.-W."/>
        </authorList>
    </citation>
    <scope>NUCLEOTIDE SEQUENCE</scope>
    <source>
        <strain evidence="1">5116S-3</strain>
        <plasmid evidence="1">unnamed2</plasmid>
    </source>
</reference>
<dbReference type="AlphaFoldDB" id="A0A8T9QGP2"/>
<gene>
    <name evidence="1" type="ORF">MUN79_29410</name>
</gene>
<name>A0A8T9QGP2_9BACT</name>
<evidence type="ECO:0000313" key="2">
    <source>
        <dbReference type="Proteomes" id="UP000831796"/>
    </source>
</evidence>
<keyword evidence="2" id="KW-1185">Reference proteome</keyword>
<evidence type="ECO:0000313" key="1">
    <source>
        <dbReference type="EMBL" id="UOQ75308.1"/>
    </source>
</evidence>
<dbReference type="KEGG" id="hcu:MUN79_29410"/>
<proteinExistence type="predicted"/>
<protein>
    <submittedName>
        <fullName evidence="1">Uncharacterized protein</fullName>
    </submittedName>
</protein>